<dbReference type="Gene3D" id="3.40.1090.10">
    <property type="entry name" value="Cytosolic phospholipase A2 catalytic domain"/>
    <property type="match status" value="1"/>
</dbReference>
<feature type="domain" description="PNPLA" evidence="5">
    <location>
        <begin position="1"/>
        <end position="70"/>
    </location>
</feature>
<dbReference type="SUPFAM" id="SSF52151">
    <property type="entry name" value="FabD/lysophospholipase-like"/>
    <property type="match status" value="1"/>
</dbReference>
<comment type="caution">
    <text evidence="4">Lacks conserved residue(s) required for the propagation of feature annotation.</text>
</comment>
<evidence type="ECO:0000256" key="2">
    <source>
        <dbReference type="ARBA" id="ARBA00022963"/>
    </source>
</evidence>
<dbReference type="GO" id="GO:0047499">
    <property type="term" value="F:calcium-independent phospholipase A2 activity"/>
    <property type="evidence" value="ECO:0007669"/>
    <property type="project" value="TreeGrafter"/>
</dbReference>
<dbReference type="GO" id="GO:0046486">
    <property type="term" value="P:glycerolipid metabolic process"/>
    <property type="evidence" value="ECO:0007669"/>
    <property type="project" value="UniProtKB-ARBA"/>
</dbReference>
<dbReference type="InterPro" id="IPR016035">
    <property type="entry name" value="Acyl_Trfase/lysoPLipase"/>
</dbReference>
<evidence type="ECO:0000313" key="6">
    <source>
        <dbReference type="EMBL" id="KAG5642523.1"/>
    </source>
</evidence>
<keyword evidence="1" id="KW-0378">Hydrolase</keyword>
<dbReference type="GO" id="GO:0019369">
    <property type="term" value="P:arachidonate metabolic process"/>
    <property type="evidence" value="ECO:0007669"/>
    <property type="project" value="TreeGrafter"/>
</dbReference>
<keyword evidence="7" id="KW-1185">Reference proteome</keyword>
<dbReference type="EMBL" id="JABCKV010000178">
    <property type="protein sequence ID" value="KAG5642523.1"/>
    <property type="molecule type" value="Genomic_DNA"/>
</dbReference>
<accession>A0A9P7K9Q9</accession>
<evidence type="ECO:0000313" key="7">
    <source>
        <dbReference type="Proteomes" id="UP000775547"/>
    </source>
</evidence>
<keyword evidence="2" id="KW-0442">Lipid degradation</keyword>
<dbReference type="PROSITE" id="PS51635">
    <property type="entry name" value="PNPLA"/>
    <property type="match status" value="1"/>
</dbReference>
<evidence type="ECO:0000259" key="5">
    <source>
        <dbReference type="PROSITE" id="PS51635"/>
    </source>
</evidence>
<sequence length="213" mass="23799">MPAKNMSSPRIFRSHDVPENQTANCKIWEAARATSAAPTFFKRVSIDHDGLPEEFVDAGLGCNNPVNEVYNEAQLVFGRDREISCIVSIGTGHPKVIGFSAPDKFERLLPVALIGVLQSIATDCEKVAEDFERKYNSDPSKSKVFFRFNVQQGLQDVSLAEWNKLADVKTHTTKYVQETAVGVNINRVRDIVKSHSRLTVHRDVLVNETGDLR</sequence>
<dbReference type="GO" id="GO:0016042">
    <property type="term" value="P:lipid catabolic process"/>
    <property type="evidence" value="ECO:0007669"/>
    <property type="project" value="UniProtKB-KW"/>
</dbReference>
<gene>
    <name evidence="6" type="ORF">DXG03_002596</name>
</gene>
<evidence type="ECO:0000256" key="3">
    <source>
        <dbReference type="ARBA" id="ARBA00023098"/>
    </source>
</evidence>
<dbReference type="PANTHER" id="PTHR24185">
    <property type="entry name" value="CALCIUM-INDEPENDENT PHOSPHOLIPASE A2-GAMMA"/>
    <property type="match status" value="1"/>
</dbReference>
<dbReference type="PANTHER" id="PTHR24185:SF1">
    <property type="entry name" value="CALCIUM-INDEPENDENT PHOSPHOLIPASE A2-GAMMA"/>
    <property type="match status" value="1"/>
</dbReference>
<dbReference type="GO" id="GO:0016020">
    <property type="term" value="C:membrane"/>
    <property type="evidence" value="ECO:0007669"/>
    <property type="project" value="TreeGrafter"/>
</dbReference>
<evidence type="ECO:0000256" key="1">
    <source>
        <dbReference type="ARBA" id="ARBA00022801"/>
    </source>
</evidence>
<organism evidence="6 7">
    <name type="scientific">Asterophora parasitica</name>
    <dbReference type="NCBI Taxonomy" id="117018"/>
    <lineage>
        <taxon>Eukaryota</taxon>
        <taxon>Fungi</taxon>
        <taxon>Dikarya</taxon>
        <taxon>Basidiomycota</taxon>
        <taxon>Agaricomycotina</taxon>
        <taxon>Agaricomycetes</taxon>
        <taxon>Agaricomycetidae</taxon>
        <taxon>Agaricales</taxon>
        <taxon>Tricholomatineae</taxon>
        <taxon>Lyophyllaceae</taxon>
        <taxon>Asterophora</taxon>
    </lineage>
</organism>
<dbReference type="AlphaFoldDB" id="A0A9P7K9Q9"/>
<comment type="caution">
    <text evidence="6">The sequence shown here is derived from an EMBL/GenBank/DDBJ whole genome shotgun (WGS) entry which is preliminary data.</text>
</comment>
<reference evidence="6" key="1">
    <citation type="submission" date="2020-07" db="EMBL/GenBank/DDBJ databases">
        <authorList>
            <person name="Nieuwenhuis M."/>
            <person name="Van De Peppel L.J.J."/>
        </authorList>
    </citation>
    <scope>NUCLEOTIDE SEQUENCE</scope>
    <source>
        <strain evidence="6">AP01</strain>
        <tissue evidence="6">Mycelium</tissue>
    </source>
</reference>
<reference evidence="6" key="2">
    <citation type="submission" date="2021-10" db="EMBL/GenBank/DDBJ databases">
        <title>Phylogenomics reveals ancestral predisposition of the termite-cultivated fungus Termitomyces towards a domesticated lifestyle.</title>
        <authorList>
            <person name="Auxier B."/>
            <person name="Grum-Grzhimaylo A."/>
            <person name="Cardenas M.E."/>
            <person name="Lodge J.D."/>
            <person name="Laessoe T."/>
            <person name="Pedersen O."/>
            <person name="Smith M.E."/>
            <person name="Kuyper T.W."/>
            <person name="Franco-Molano E.A."/>
            <person name="Baroni T.J."/>
            <person name="Aanen D.K."/>
        </authorList>
    </citation>
    <scope>NUCLEOTIDE SEQUENCE</scope>
    <source>
        <strain evidence="6">AP01</strain>
        <tissue evidence="6">Mycelium</tissue>
    </source>
</reference>
<dbReference type="Pfam" id="PF01734">
    <property type="entry name" value="Patatin"/>
    <property type="match status" value="1"/>
</dbReference>
<proteinExistence type="predicted"/>
<dbReference type="Proteomes" id="UP000775547">
    <property type="component" value="Unassembled WGS sequence"/>
</dbReference>
<evidence type="ECO:0000256" key="4">
    <source>
        <dbReference type="PROSITE-ProRule" id="PRU01161"/>
    </source>
</evidence>
<dbReference type="InterPro" id="IPR002641">
    <property type="entry name" value="PNPLA_dom"/>
</dbReference>
<name>A0A9P7K9Q9_9AGAR</name>
<dbReference type="OrthoDB" id="630895at2759"/>
<keyword evidence="3" id="KW-0443">Lipid metabolism</keyword>
<protein>
    <recommendedName>
        <fullName evidence="5">PNPLA domain-containing protein</fullName>
    </recommendedName>
</protein>